<evidence type="ECO:0000259" key="1">
    <source>
        <dbReference type="PROSITE" id="PS51819"/>
    </source>
</evidence>
<dbReference type="PANTHER" id="PTHR21366:SF22">
    <property type="entry name" value="VOC DOMAIN-CONTAINING PROTEIN"/>
    <property type="match status" value="1"/>
</dbReference>
<dbReference type="Pfam" id="PF00903">
    <property type="entry name" value="Glyoxalase"/>
    <property type="match status" value="1"/>
</dbReference>
<sequence>MTDAPPLAGLLETALYAADMARARGFYEGVLGLAPMFADERLTAYPVGGRSALLVFLRGSTTETVHLPGGTIPPHDGIGGVHAALAVTAEALPAWEARLAGHGIAVEGRTRWPRGSISIYFRDPDSNLLELATPGLWPVW</sequence>
<protein>
    <submittedName>
        <fullName evidence="2">Glyoxalase-like domain-containing protein</fullName>
    </submittedName>
</protein>
<organism evidence="2 3">
    <name type="scientific">Belnapia rosea</name>
    <dbReference type="NCBI Taxonomy" id="938405"/>
    <lineage>
        <taxon>Bacteria</taxon>
        <taxon>Pseudomonadati</taxon>
        <taxon>Pseudomonadota</taxon>
        <taxon>Alphaproteobacteria</taxon>
        <taxon>Acetobacterales</taxon>
        <taxon>Roseomonadaceae</taxon>
        <taxon>Belnapia</taxon>
    </lineage>
</organism>
<dbReference type="InterPro" id="IPR050383">
    <property type="entry name" value="GlyoxalaseI/FosfomycinResist"/>
</dbReference>
<dbReference type="Gene3D" id="3.10.180.10">
    <property type="entry name" value="2,3-Dihydroxybiphenyl 1,2-Dioxygenase, domain 1"/>
    <property type="match status" value="1"/>
</dbReference>
<accession>A0A1G6MH24</accession>
<dbReference type="SUPFAM" id="SSF54593">
    <property type="entry name" value="Glyoxalase/Bleomycin resistance protein/Dihydroxybiphenyl dioxygenase"/>
    <property type="match status" value="1"/>
</dbReference>
<dbReference type="PANTHER" id="PTHR21366">
    <property type="entry name" value="GLYOXALASE FAMILY PROTEIN"/>
    <property type="match status" value="1"/>
</dbReference>
<dbReference type="PROSITE" id="PS51819">
    <property type="entry name" value="VOC"/>
    <property type="match status" value="1"/>
</dbReference>
<dbReference type="RefSeq" id="WP_090661386.1">
    <property type="nucleotide sequence ID" value="NZ_FMZX01000001.1"/>
</dbReference>
<dbReference type="EMBL" id="FMZX01000001">
    <property type="protein sequence ID" value="SDC54751.1"/>
    <property type="molecule type" value="Genomic_DNA"/>
</dbReference>
<dbReference type="Proteomes" id="UP000198925">
    <property type="component" value="Unassembled WGS sequence"/>
</dbReference>
<keyword evidence="3" id="KW-1185">Reference proteome</keyword>
<evidence type="ECO:0000313" key="2">
    <source>
        <dbReference type="EMBL" id="SDC54751.1"/>
    </source>
</evidence>
<proteinExistence type="predicted"/>
<dbReference type="InterPro" id="IPR029068">
    <property type="entry name" value="Glyas_Bleomycin-R_OHBP_Dase"/>
</dbReference>
<dbReference type="STRING" id="938405.SAMN02927895_03734"/>
<gene>
    <name evidence="2" type="ORF">SAMN04487779_10011217</name>
</gene>
<dbReference type="AlphaFoldDB" id="A0A1G6MH24"/>
<feature type="domain" description="VOC" evidence="1">
    <location>
        <begin position="9"/>
        <end position="134"/>
    </location>
</feature>
<evidence type="ECO:0000313" key="3">
    <source>
        <dbReference type="Proteomes" id="UP000198925"/>
    </source>
</evidence>
<name>A0A1G6MH24_9PROT</name>
<reference evidence="2 3" key="1">
    <citation type="submission" date="2016-10" db="EMBL/GenBank/DDBJ databases">
        <authorList>
            <person name="de Groot N.N."/>
        </authorList>
    </citation>
    <scope>NUCLEOTIDE SEQUENCE [LARGE SCALE GENOMIC DNA]</scope>
    <source>
        <strain evidence="2 3">CPCC 100156</strain>
    </source>
</reference>
<dbReference type="InterPro" id="IPR037523">
    <property type="entry name" value="VOC_core"/>
</dbReference>
<dbReference type="InterPro" id="IPR004360">
    <property type="entry name" value="Glyas_Fos-R_dOase_dom"/>
</dbReference>